<dbReference type="InterPro" id="IPR001296">
    <property type="entry name" value="Glyco_trans_1"/>
</dbReference>
<sequence length="777" mass="87783">MTECLLINKNTNNMITVPNTSKIVFLSTFPPTQCGIATFTQDTINAINKIYGKSISCEICEVTFKGSPSPDSTYHLPSKDIDAYKKVAVAINKDPDVKLVHIQHEFGLFGGQFGNYLLNFLTEIKKPVAFTFHSVIPNPDSNLKALVQLMSSYSKAIFVMTNKSKKILLEDYNIDEDSIAFVPHGTHLVDYENSEKAKVKLKLENRLILTTFGLLGEGKNIETGLKALPKIVKEFPNVLYLILGKTHPNTIVDNVDVYRNSLKVIVEDLNLQNNVRFVNEYLKVNQLIDYLKATDVYLFTSKDPNQAVSGTFSYAMGCSCPIVASKVPHTLESLTPDIGILADIQNVDQFANATLKLLSNPELRTSMALNAYAKTTKTSWENTAIKHLRAYQKIASDLDIVKITYPEIKMDHQKAMTTKLGMIQFAKISEPDLDSGYTVDDNARALISICKHYQLTNDQSDIDYMKTYVNFIERCQQTEGNFINYVDQYDVVEPRNIDENLEDSNGRAVWALGYLLTLHNHTLPFSLIYKANLCINKSLNAAKKLSSPRSIGFTIKGLCYLYSYIPSMPLKNIIDELSEKLKVLYVAENSTNWRWFENKLTYANSVLPEALLASYLVTGKDSTKKIAIESMDFLISKMFVDDKFKIISNKGWLSKGAIAHQYGEQPIEACYMMNALDLFYKSFGDLIYKKYLLLAFDWYLGNNHLNHIMYNPITGGCYDGLEKENVNLNQGAESTVCYLSARLLAETYIPKKKNSYITKVKSFTNRKEIASFIQIIS</sequence>
<accession>A0A1M5QA67</accession>
<dbReference type="SUPFAM" id="SSF53756">
    <property type="entry name" value="UDP-Glycosyltransferase/glycogen phosphorylase"/>
    <property type="match status" value="1"/>
</dbReference>
<dbReference type="GO" id="GO:0016757">
    <property type="term" value="F:glycosyltransferase activity"/>
    <property type="evidence" value="ECO:0007669"/>
    <property type="project" value="InterPro"/>
</dbReference>
<keyword evidence="2" id="KW-0808">Transferase</keyword>
<dbReference type="Proteomes" id="UP000184020">
    <property type="component" value="Unassembled WGS sequence"/>
</dbReference>
<keyword evidence="3" id="KW-1185">Reference proteome</keyword>
<evidence type="ECO:0000313" key="2">
    <source>
        <dbReference type="EMBL" id="SHH11047.1"/>
    </source>
</evidence>
<dbReference type="AlphaFoldDB" id="A0A1M5QA67"/>
<dbReference type="STRING" id="229205.SAMN05444372_11543"/>
<dbReference type="InterPro" id="IPR008928">
    <property type="entry name" value="6-hairpin_glycosidase_sf"/>
</dbReference>
<name>A0A1M5QA67_9FLAO</name>
<reference evidence="3" key="1">
    <citation type="submission" date="2016-11" db="EMBL/GenBank/DDBJ databases">
        <authorList>
            <person name="Varghese N."/>
            <person name="Submissions S."/>
        </authorList>
    </citation>
    <scope>NUCLEOTIDE SEQUENCE [LARGE SCALE GENOMIC DNA]</scope>
    <source>
        <strain evidence="3">DSM 17659</strain>
    </source>
</reference>
<dbReference type="SUPFAM" id="SSF48208">
    <property type="entry name" value="Six-hairpin glycosidases"/>
    <property type="match status" value="2"/>
</dbReference>
<organism evidence="2 3">
    <name type="scientific">Flavobacterium micromati</name>
    <dbReference type="NCBI Taxonomy" id="229205"/>
    <lineage>
        <taxon>Bacteria</taxon>
        <taxon>Pseudomonadati</taxon>
        <taxon>Bacteroidota</taxon>
        <taxon>Flavobacteriia</taxon>
        <taxon>Flavobacteriales</taxon>
        <taxon>Flavobacteriaceae</taxon>
        <taxon>Flavobacterium</taxon>
    </lineage>
</organism>
<dbReference type="EMBL" id="FQWF01000015">
    <property type="protein sequence ID" value="SHH11047.1"/>
    <property type="molecule type" value="Genomic_DNA"/>
</dbReference>
<dbReference type="Pfam" id="PF00534">
    <property type="entry name" value="Glycos_transf_1"/>
    <property type="match status" value="1"/>
</dbReference>
<proteinExistence type="predicted"/>
<evidence type="ECO:0000313" key="3">
    <source>
        <dbReference type="Proteomes" id="UP000184020"/>
    </source>
</evidence>
<dbReference type="GO" id="GO:0005975">
    <property type="term" value="P:carbohydrate metabolic process"/>
    <property type="evidence" value="ECO:0007669"/>
    <property type="project" value="InterPro"/>
</dbReference>
<dbReference type="PANTHER" id="PTHR12526">
    <property type="entry name" value="GLYCOSYLTRANSFERASE"/>
    <property type="match status" value="1"/>
</dbReference>
<feature type="domain" description="Glycosyl transferase family 1" evidence="1">
    <location>
        <begin position="196"/>
        <end position="372"/>
    </location>
</feature>
<dbReference type="Gene3D" id="3.40.50.2000">
    <property type="entry name" value="Glycogen Phosphorylase B"/>
    <property type="match status" value="2"/>
</dbReference>
<protein>
    <submittedName>
        <fullName evidence="2">Glycosyltransferase involved in cell wall bisynthesis</fullName>
    </submittedName>
</protein>
<dbReference type="OrthoDB" id="9765330at2"/>
<gene>
    <name evidence="2" type="ORF">SAMN05444372_11543</name>
</gene>
<dbReference type="PANTHER" id="PTHR12526:SF572">
    <property type="entry name" value="BLL5144 PROTEIN"/>
    <property type="match status" value="1"/>
</dbReference>
<evidence type="ECO:0000259" key="1">
    <source>
        <dbReference type="Pfam" id="PF00534"/>
    </source>
</evidence>